<evidence type="ECO:0000256" key="6">
    <source>
        <dbReference type="HAMAP-Rule" id="MF_00735"/>
    </source>
</evidence>
<dbReference type="GO" id="GO:0005829">
    <property type="term" value="C:cytosol"/>
    <property type="evidence" value="ECO:0007669"/>
    <property type="project" value="TreeGrafter"/>
</dbReference>
<dbReference type="EMBL" id="JACHXQ010000001">
    <property type="protein sequence ID" value="MBB3182993.1"/>
    <property type="molecule type" value="Genomic_DNA"/>
</dbReference>
<feature type="binding site" evidence="6">
    <location>
        <position position="196"/>
    </location>
    <ligand>
        <name>S-adenosyl-L-methionine</name>
        <dbReference type="ChEBI" id="CHEBI:59789"/>
    </ligand>
</feature>
<feature type="binding site" evidence="6">
    <location>
        <position position="174"/>
    </location>
    <ligand>
        <name>S-adenosyl-L-methionine</name>
        <dbReference type="ChEBI" id="CHEBI:59789"/>
    </ligand>
</feature>
<keyword evidence="8" id="KW-1185">Reference proteome</keyword>
<evidence type="ECO:0000256" key="3">
    <source>
        <dbReference type="ARBA" id="ARBA00022603"/>
    </source>
</evidence>
<comment type="similarity">
    <text evidence="1 6">Belongs to the methyltransferase superfamily. PrmA family.</text>
</comment>
<keyword evidence="2 6" id="KW-0963">Cytoplasm</keyword>
<name>A0A7W5DI18_9GAMM</name>
<dbReference type="InterPro" id="IPR004498">
    <property type="entry name" value="Ribosomal_PrmA_MeTrfase"/>
</dbReference>
<dbReference type="PANTHER" id="PTHR43648:SF1">
    <property type="entry name" value="ELECTRON TRANSFER FLAVOPROTEIN BETA SUBUNIT LYSINE METHYLTRANSFERASE"/>
    <property type="match status" value="1"/>
</dbReference>
<evidence type="ECO:0000256" key="2">
    <source>
        <dbReference type="ARBA" id="ARBA00022490"/>
    </source>
</evidence>
<comment type="subcellular location">
    <subcellularLocation>
        <location evidence="6">Cytoplasm</location>
    </subcellularLocation>
</comment>
<keyword evidence="3 6" id="KW-0489">Methyltransferase</keyword>
<dbReference type="EC" id="2.1.1.-" evidence="6"/>
<comment type="catalytic activity">
    <reaction evidence="6">
        <text>L-lysyl-[protein] + 3 S-adenosyl-L-methionine = N(6),N(6),N(6)-trimethyl-L-lysyl-[protein] + 3 S-adenosyl-L-homocysteine + 3 H(+)</text>
        <dbReference type="Rhea" id="RHEA:54192"/>
        <dbReference type="Rhea" id="RHEA-COMP:9752"/>
        <dbReference type="Rhea" id="RHEA-COMP:13826"/>
        <dbReference type="ChEBI" id="CHEBI:15378"/>
        <dbReference type="ChEBI" id="CHEBI:29969"/>
        <dbReference type="ChEBI" id="CHEBI:57856"/>
        <dbReference type="ChEBI" id="CHEBI:59789"/>
        <dbReference type="ChEBI" id="CHEBI:61961"/>
    </reaction>
</comment>
<evidence type="ECO:0000313" key="7">
    <source>
        <dbReference type="EMBL" id="MBB3182993.1"/>
    </source>
</evidence>
<organism evidence="7 8">
    <name type="scientific">Halomonas fontilapidosi</name>
    <dbReference type="NCBI Taxonomy" id="616675"/>
    <lineage>
        <taxon>Bacteria</taxon>
        <taxon>Pseudomonadati</taxon>
        <taxon>Pseudomonadota</taxon>
        <taxon>Gammaproteobacteria</taxon>
        <taxon>Oceanospirillales</taxon>
        <taxon>Halomonadaceae</taxon>
        <taxon>Halomonas</taxon>
    </lineage>
</organism>
<dbReference type="PANTHER" id="PTHR43648">
    <property type="entry name" value="ELECTRON TRANSFER FLAVOPROTEIN BETA SUBUNIT LYSINE METHYLTRANSFERASE"/>
    <property type="match status" value="1"/>
</dbReference>
<dbReference type="GO" id="GO:0016279">
    <property type="term" value="F:protein-lysine N-methyltransferase activity"/>
    <property type="evidence" value="ECO:0007669"/>
    <property type="project" value="TreeGrafter"/>
</dbReference>
<dbReference type="InterPro" id="IPR029063">
    <property type="entry name" value="SAM-dependent_MTases_sf"/>
</dbReference>
<protein>
    <recommendedName>
        <fullName evidence="6">Ribosomal protein L11 methyltransferase</fullName>
        <shortName evidence="6">L11 Mtase</shortName>
        <ecNumber evidence="6">2.1.1.-</ecNumber>
    </recommendedName>
</protein>
<dbReference type="GO" id="GO:0032259">
    <property type="term" value="P:methylation"/>
    <property type="evidence" value="ECO:0007669"/>
    <property type="project" value="UniProtKB-KW"/>
</dbReference>
<dbReference type="Proteomes" id="UP000563050">
    <property type="component" value="Unassembled WGS sequence"/>
</dbReference>
<feature type="binding site" evidence="6">
    <location>
        <position position="149"/>
    </location>
    <ligand>
        <name>S-adenosyl-L-methionine</name>
        <dbReference type="ChEBI" id="CHEBI:59789"/>
    </ligand>
</feature>
<feature type="binding site" evidence="6">
    <location>
        <position position="238"/>
    </location>
    <ligand>
        <name>S-adenosyl-L-methionine</name>
        <dbReference type="ChEBI" id="CHEBI:59789"/>
    </ligand>
</feature>
<dbReference type="GO" id="GO:0005840">
    <property type="term" value="C:ribosome"/>
    <property type="evidence" value="ECO:0007669"/>
    <property type="project" value="UniProtKB-KW"/>
</dbReference>
<sequence length="306" mass="33315">MPWLQLKARIAPEHAEPLEELLLAEGATAITLQDAHDDPVFEPERGTTPLWDETVLTGLYDDLEGIEAMLDRVRQAWAAEFPEEPCPEVEVELLADRDWEREWMDDFHPLRMGEKLWIVPSWHAPPEPDAVNLHLDPGLAFGTGTHPTTALCLAWLDGLSVSGELQGLTVLDVGCGSGILAIAALKLGAQRATGTDIDPQALQASRDNAERNAVSESDFRLCYPEQLEPGDFPLVVANILAGPLVELADEIAGRVAPGGLLALSGILEGQAEEVLEAYRGQGLVMDEPEVREGWVLLAGRRVGHRP</sequence>
<dbReference type="PIRSF" id="PIRSF000401">
    <property type="entry name" value="RPL11_MTase"/>
    <property type="match status" value="1"/>
</dbReference>
<dbReference type="HAMAP" id="MF_00735">
    <property type="entry name" value="Methyltr_PrmA"/>
    <property type="match status" value="1"/>
</dbReference>
<reference evidence="7 8" key="1">
    <citation type="submission" date="2020-08" db="EMBL/GenBank/DDBJ databases">
        <title>Genomic Encyclopedia of Type Strains, Phase III (KMG-III): the genomes of soil and plant-associated and newly described type strains.</title>
        <authorList>
            <person name="Whitman W."/>
        </authorList>
    </citation>
    <scope>NUCLEOTIDE SEQUENCE [LARGE SCALE GENOMIC DNA]</scope>
    <source>
        <strain evidence="7 8">CECT 7341</strain>
    </source>
</reference>
<keyword evidence="5 6" id="KW-0949">S-adenosyl-L-methionine</keyword>
<dbReference type="InterPro" id="IPR050078">
    <property type="entry name" value="Ribosomal_L11_MeTrfase_PrmA"/>
</dbReference>
<comment type="function">
    <text evidence="6">Methylates ribosomal protein L11.</text>
</comment>
<dbReference type="Gene3D" id="3.40.50.150">
    <property type="entry name" value="Vaccinia Virus protein VP39"/>
    <property type="match status" value="1"/>
</dbReference>
<keyword evidence="7" id="KW-0689">Ribosomal protein</keyword>
<keyword evidence="7" id="KW-0687">Ribonucleoprotein</keyword>
<evidence type="ECO:0000256" key="5">
    <source>
        <dbReference type="ARBA" id="ARBA00022691"/>
    </source>
</evidence>
<dbReference type="NCBIfam" id="TIGR00406">
    <property type="entry name" value="prmA"/>
    <property type="match status" value="1"/>
</dbReference>
<evidence type="ECO:0000313" key="8">
    <source>
        <dbReference type="Proteomes" id="UP000563050"/>
    </source>
</evidence>
<proteinExistence type="inferred from homology"/>
<evidence type="ECO:0000256" key="1">
    <source>
        <dbReference type="ARBA" id="ARBA00009741"/>
    </source>
</evidence>
<dbReference type="RefSeq" id="WP_183313239.1">
    <property type="nucleotide sequence ID" value="NZ_JACHXQ010000001.1"/>
</dbReference>
<accession>A0A7W5DI18</accession>
<dbReference type="Pfam" id="PF06325">
    <property type="entry name" value="PrmA"/>
    <property type="match status" value="1"/>
</dbReference>
<comment type="caution">
    <text evidence="7">The sequence shown here is derived from an EMBL/GenBank/DDBJ whole genome shotgun (WGS) entry which is preliminary data.</text>
</comment>
<dbReference type="AlphaFoldDB" id="A0A7W5DI18"/>
<keyword evidence="4 6" id="KW-0808">Transferase</keyword>
<gene>
    <name evidence="6" type="primary">prmA</name>
    <name evidence="7" type="ORF">FHR95_000517</name>
</gene>
<dbReference type="CDD" id="cd02440">
    <property type="entry name" value="AdoMet_MTases"/>
    <property type="match status" value="1"/>
</dbReference>
<evidence type="ECO:0000256" key="4">
    <source>
        <dbReference type="ARBA" id="ARBA00022679"/>
    </source>
</evidence>
<dbReference type="SUPFAM" id="SSF53335">
    <property type="entry name" value="S-adenosyl-L-methionine-dependent methyltransferases"/>
    <property type="match status" value="1"/>
</dbReference>